<dbReference type="Pfam" id="PF11017">
    <property type="entry name" value="DUF2855"/>
    <property type="match status" value="1"/>
</dbReference>
<protein>
    <recommendedName>
        <fullName evidence="3">DUF2855 domain-containing protein</fullName>
    </recommendedName>
</protein>
<name>A0A2D2AUE8_9CAUL</name>
<dbReference type="RefSeq" id="WP_099620886.1">
    <property type="nucleotide sequence ID" value="NZ_CP024201.1"/>
</dbReference>
<dbReference type="EMBL" id="CP024201">
    <property type="protein sequence ID" value="ATQ41629.1"/>
    <property type="molecule type" value="Genomic_DNA"/>
</dbReference>
<evidence type="ECO:0000313" key="2">
    <source>
        <dbReference type="Proteomes" id="UP000228945"/>
    </source>
</evidence>
<dbReference type="OrthoDB" id="8953110at2"/>
<dbReference type="Proteomes" id="UP000228945">
    <property type="component" value="Chromosome"/>
</dbReference>
<organism evidence="1 2">
    <name type="scientific">Caulobacter mirabilis</name>
    <dbReference type="NCBI Taxonomy" id="69666"/>
    <lineage>
        <taxon>Bacteria</taxon>
        <taxon>Pseudomonadati</taxon>
        <taxon>Pseudomonadota</taxon>
        <taxon>Alphaproteobacteria</taxon>
        <taxon>Caulobacterales</taxon>
        <taxon>Caulobacteraceae</taxon>
        <taxon>Caulobacter</taxon>
    </lineage>
</organism>
<sequence length="354" mass="39105">MTIQGWDLIVGRDKLNKTHVVEAPAVAPADGEVRLRIESFALTANNVTYAMAGDQLGYWQFFPAPEGWGRIPVWGYGVVEVSRHPDFQPGERFYGYWPMSSHLVAQPRRTPAGFIDDAPHRAPLPPTYNLYQSAPAGGDFEAERSVILFTTSFLLEDFLEESDFHGARSVILTSASSRTAIGLAHRLKAAGKVKVVGLTSPRNQAFVEALGYYDQVVLYDDFEAAPVATPAVLVDFAGDAGLIRRIHERFGDELKYSCLVGLTHWQDFTGGQSEPMPGPAPIFFFAPDRITKRRQDWGPEGFHQRHDAAWRTFAADTGRWLKIQTCQGAEAAKTAYLAVLAGEARPDQGIIVKP</sequence>
<evidence type="ECO:0000313" key="1">
    <source>
        <dbReference type="EMBL" id="ATQ41629.1"/>
    </source>
</evidence>
<proteinExistence type="predicted"/>
<dbReference type="KEGG" id="cmb:CSW64_03975"/>
<dbReference type="SUPFAM" id="SSF50129">
    <property type="entry name" value="GroES-like"/>
    <property type="match status" value="1"/>
</dbReference>
<dbReference type="InterPro" id="IPR011032">
    <property type="entry name" value="GroES-like_sf"/>
</dbReference>
<accession>A0A2D2AUE8</accession>
<keyword evidence="2" id="KW-1185">Reference proteome</keyword>
<gene>
    <name evidence="1" type="ORF">CSW64_03975</name>
</gene>
<dbReference type="AlphaFoldDB" id="A0A2D2AUE8"/>
<dbReference type="InterPro" id="IPR021276">
    <property type="entry name" value="DUF2855"/>
</dbReference>
<evidence type="ECO:0008006" key="3">
    <source>
        <dbReference type="Google" id="ProtNLM"/>
    </source>
</evidence>
<reference evidence="1 2" key="1">
    <citation type="submission" date="2017-10" db="EMBL/GenBank/DDBJ databases">
        <title>Genome sequence of Caulobacter mirabilis FWC38.</title>
        <authorList>
            <person name="Fiebig A."/>
            <person name="Crosson S."/>
        </authorList>
    </citation>
    <scope>NUCLEOTIDE SEQUENCE [LARGE SCALE GENOMIC DNA]</scope>
    <source>
        <strain evidence="1 2">FWC 38</strain>
    </source>
</reference>